<dbReference type="OMA" id="AISWHED"/>
<evidence type="ECO:0000259" key="1">
    <source>
        <dbReference type="Pfam" id="PF13966"/>
    </source>
</evidence>
<keyword evidence="2" id="KW-0808">Transferase</keyword>
<keyword evidence="2" id="KW-0548">Nucleotidyltransferase</keyword>
<evidence type="ECO:0000313" key="2">
    <source>
        <dbReference type="EMBL" id="OVA01020.1"/>
    </source>
</evidence>
<dbReference type="Pfam" id="PF13966">
    <property type="entry name" value="zf-RVT"/>
    <property type="match status" value="1"/>
</dbReference>
<dbReference type="InterPro" id="IPR026960">
    <property type="entry name" value="RVT-Znf"/>
</dbReference>
<accession>A0A200PS45</accession>
<comment type="caution">
    <text evidence="2">The sequence shown here is derived from an EMBL/GenBank/DDBJ whole genome shotgun (WGS) entry which is preliminary data.</text>
</comment>
<feature type="domain" description="Reverse transcriptase zinc-binding" evidence="1">
    <location>
        <begin position="140"/>
        <end position="217"/>
    </location>
</feature>
<dbReference type="Proteomes" id="UP000195402">
    <property type="component" value="Unassembled WGS sequence"/>
</dbReference>
<protein>
    <submittedName>
        <fullName evidence="2">Reverse transcriptase zinc-binding domain</fullName>
    </submittedName>
</protein>
<dbReference type="PANTHER" id="PTHR36617:SF15">
    <property type="entry name" value="REVERSE TRANSCRIPTASE ZINC-BINDING DOMAIN-CONTAINING PROTEIN"/>
    <property type="match status" value="1"/>
</dbReference>
<dbReference type="AlphaFoldDB" id="A0A200PS45"/>
<gene>
    <name evidence="2" type="ORF">BVC80_989g6</name>
</gene>
<name>A0A200PS45_MACCD</name>
<proteinExistence type="predicted"/>
<reference evidence="2 3" key="1">
    <citation type="journal article" date="2017" name="Mol. Plant">
        <title>The Genome of Medicinal Plant Macleaya cordata Provides New Insights into Benzylisoquinoline Alkaloids Metabolism.</title>
        <authorList>
            <person name="Liu X."/>
            <person name="Liu Y."/>
            <person name="Huang P."/>
            <person name="Ma Y."/>
            <person name="Qing Z."/>
            <person name="Tang Q."/>
            <person name="Cao H."/>
            <person name="Cheng P."/>
            <person name="Zheng Y."/>
            <person name="Yuan Z."/>
            <person name="Zhou Y."/>
            <person name="Liu J."/>
            <person name="Tang Z."/>
            <person name="Zhuo Y."/>
            <person name="Zhang Y."/>
            <person name="Yu L."/>
            <person name="Huang J."/>
            <person name="Yang P."/>
            <person name="Peng Q."/>
            <person name="Zhang J."/>
            <person name="Jiang W."/>
            <person name="Zhang Z."/>
            <person name="Lin K."/>
            <person name="Ro D.K."/>
            <person name="Chen X."/>
            <person name="Xiong X."/>
            <person name="Shang Y."/>
            <person name="Huang S."/>
            <person name="Zeng J."/>
        </authorList>
    </citation>
    <scope>NUCLEOTIDE SEQUENCE [LARGE SCALE GENOMIC DNA]</scope>
    <source>
        <strain evidence="3">cv. BLH2017</strain>
        <tissue evidence="2">Root</tissue>
    </source>
</reference>
<dbReference type="EMBL" id="MVGT01004219">
    <property type="protein sequence ID" value="OVA01020.1"/>
    <property type="molecule type" value="Genomic_DNA"/>
</dbReference>
<sequence>MVSMYVLDLNGWDVKRTTKPYGTSLWRGIFNNLDTFRQGLKFSIGDGRRTRFWFDLWLGEELLQFKFPTLFHLFRRQKAFVSEMFYMAEDGSILWDLGLNRRQSEQATKEFAELLQLLEGFALEGGEDSRTWRWEKSGQFSVSLCYKHIHKGCEAISWHEDVWDSRIPLKLCFHIWLIHHNAVLMQDNLAKHGVIVVNRCCLCKRNLETANHLFLNC</sequence>
<dbReference type="InParanoid" id="A0A200PS45"/>
<keyword evidence="2" id="KW-0695">RNA-directed DNA polymerase</keyword>
<organism evidence="2 3">
    <name type="scientific">Macleaya cordata</name>
    <name type="common">Five-seeded plume-poppy</name>
    <name type="synonym">Bocconia cordata</name>
    <dbReference type="NCBI Taxonomy" id="56857"/>
    <lineage>
        <taxon>Eukaryota</taxon>
        <taxon>Viridiplantae</taxon>
        <taxon>Streptophyta</taxon>
        <taxon>Embryophyta</taxon>
        <taxon>Tracheophyta</taxon>
        <taxon>Spermatophyta</taxon>
        <taxon>Magnoliopsida</taxon>
        <taxon>Ranunculales</taxon>
        <taxon>Papaveraceae</taxon>
        <taxon>Papaveroideae</taxon>
        <taxon>Macleaya</taxon>
    </lineage>
</organism>
<dbReference type="OrthoDB" id="684023at2759"/>
<keyword evidence="3" id="KW-1185">Reference proteome</keyword>
<evidence type="ECO:0000313" key="3">
    <source>
        <dbReference type="Proteomes" id="UP000195402"/>
    </source>
</evidence>
<dbReference type="GO" id="GO:0003964">
    <property type="term" value="F:RNA-directed DNA polymerase activity"/>
    <property type="evidence" value="ECO:0007669"/>
    <property type="project" value="UniProtKB-KW"/>
</dbReference>
<dbReference type="PANTHER" id="PTHR36617">
    <property type="entry name" value="PROTEIN, PUTATIVE-RELATED"/>
    <property type="match status" value="1"/>
</dbReference>